<dbReference type="InterPro" id="IPR018389">
    <property type="entry name" value="DctP_fam"/>
</dbReference>
<dbReference type="SUPFAM" id="SSF53850">
    <property type="entry name" value="Periplasmic binding protein-like II"/>
    <property type="match status" value="1"/>
</dbReference>
<dbReference type="Gene3D" id="3.40.190.170">
    <property type="entry name" value="Bacterial extracellular solute-binding protein, family 7"/>
    <property type="match status" value="1"/>
</dbReference>
<dbReference type="InterPro" id="IPR038404">
    <property type="entry name" value="TRAP_DctP_sf"/>
</dbReference>
<evidence type="ECO:0008006" key="5">
    <source>
        <dbReference type="Google" id="ProtNLM"/>
    </source>
</evidence>
<dbReference type="Proteomes" id="UP000215405">
    <property type="component" value="Unassembled WGS sequence"/>
</dbReference>
<feature type="signal peptide" evidence="2">
    <location>
        <begin position="1"/>
        <end position="23"/>
    </location>
</feature>
<keyword evidence="4" id="KW-1185">Reference proteome</keyword>
<dbReference type="NCBIfam" id="NF037995">
    <property type="entry name" value="TRAP_S1"/>
    <property type="match status" value="1"/>
</dbReference>
<dbReference type="RefSeq" id="WP_094076133.1">
    <property type="nucleotide sequence ID" value="NZ_NBYO01000001.1"/>
</dbReference>
<dbReference type="PANTHER" id="PTHR33376">
    <property type="match status" value="1"/>
</dbReference>
<proteinExistence type="predicted"/>
<keyword evidence="1 2" id="KW-0732">Signal</keyword>
<dbReference type="PANTHER" id="PTHR33376:SF4">
    <property type="entry name" value="SIALIC ACID-BINDING PERIPLASMIC PROTEIN SIAP"/>
    <property type="match status" value="1"/>
</dbReference>
<evidence type="ECO:0000313" key="4">
    <source>
        <dbReference type="Proteomes" id="UP000215405"/>
    </source>
</evidence>
<evidence type="ECO:0000256" key="2">
    <source>
        <dbReference type="SAM" id="SignalP"/>
    </source>
</evidence>
<evidence type="ECO:0000313" key="3">
    <source>
        <dbReference type="EMBL" id="OXT02174.1"/>
    </source>
</evidence>
<gene>
    <name evidence="3" type="ORF">B7H23_04435</name>
</gene>
<dbReference type="Pfam" id="PF03480">
    <property type="entry name" value="DctP"/>
    <property type="match status" value="1"/>
</dbReference>
<comment type="caution">
    <text evidence="3">The sequence shown here is derived from an EMBL/GenBank/DDBJ whole genome shotgun (WGS) entry which is preliminary data.</text>
</comment>
<dbReference type="GO" id="GO:0055085">
    <property type="term" value="P:transmembrane transport"/>
    <property type="evidence" value="ECO:0007669"/>
    <property type="project" value="InterPro"/>
</dbReference>
<protein>
    <recommendedName>
        <fullName evidence="5">C4-dicarboxylate ABC transporter substrate-binding protein</fullName>
    </recommendedName>
</protein>
<feature type="chain" id="PRO_5012985988" description="C4-dicarboxylate ABC transporter substrate-binding protein" evidence="2">
    <location>
        <begin position="24"/>
        <end position="335"/>
    </location>
</feature>
<accession>A0A231V241</accession>
<sequence>MTRITQLLHITSALALLSGFASAQEHRIEISLETAPSHIRNIMVSEYAEVLEDASNGALEVVVYHAASKYAGSKVPIALAQGALDMGLPGTWHMGSILPEFNLPGLPLFYGRPREEQYAVWDGEIGQDMARRLEEKLGVKVIGRWIDLGYGQMFFVDDAVASHADLAGLKLRAPGGAANIARYESFGATAIAMGWGDVPQALQRGTVDGLLTTHEAVRSAKLWDSGLKHVFDDNQTFFQYVPMMSKQAWDELPEALQELVVDTWDASVDEYRIRAKNAQIEARDVNSQNGINRIEASPVAIEDMRSKLMEKQQALIADLGIDPVVVADSQRVLEK</sequence>
<evidence type="ECO:0000256" key="1">
    <source>
        <dbReference type="ARBA" id="ARBA00022729"/>
    </source>
</evidence>
<organism evidence="3 4">
    <name type="scientific">Notoacmeibacter marinus</name>
    <dbReference type="NCBI Taxonomy" id="1876515"/>
    <lineage>
        <taxon>Bacteria</taxon>
        <taxon>Pseudomonadati</taxon>
        <taxon>Pseudomonadota</taxon>
        <taxon>Alphaproteobacteria</taxon>
        <taxon>Hyphomicrobiales</taxon>
        <taxon>Notoacmeibacteraceae</taxon>
        <taxon>Notoacmeibacter</taxon>
    </lineage>
</organism>
<reference evidence="4" key="1">
    <citation type="journal article" date="2017" name="Int. J. Syst. Evol. Microbiol.">
        <title>Notoacmeibacter marinus gen. nov., sp. nov., isolated from the gut of a limpet and proposal of Notoacmeibacteraceae fam. nov. in the order Rhizobiales of the class Alphaproteobacteria.</title>
        <authorList>
            <person name="Huang Z."/>
            <person name="Guo F."/>
            <person name="Lai Q."/>
        </authorList>
    </citation>
    <scope>NUCLEOTIDE SEQUENCE [LARGE SCALE GENOMIC DNA]</scope>
    <source>
        <strain evidence="4">XMTR2A4</strain>
    </source>
</reference>
<name>A0A231V241_9HYPH</name>
<dbReference type="EMBL" id="NBYO01000001">
    <property type="protein sequence ID" value="OXT02174.1"/>
    <property type="molecule type" value="Genomic_DNA"/>
</dbReference>
<dbReference type="AlphaFoldDB" id="A0A231V241"/>